<evidence type="ECO:0000256" key="4">
    <source>
        <dbReference type="ARBA" id="ARBA00022840"/>
    </source>
</evidence>
<keyword evidence="3" id="KW-0547">Nucleotide-binding</keyword>
<reference evidence="6 7" key="1">
    <citation type="submission" date="2022-09" db="EMBL/GenBank/DDBJ databases">
        <title>Enrichment on poylsaccharides allowed isolation of novel metabolic and taxonomic groups of Haloarchaea.</title>
        <authorList>
            <person name="Sorokin D.Y."/>
            <person name="Elcheninov A.G."/>
            <person name="Khizhniak T.V."/>
            <person name="Kolganova T.V."/>
            <person name="Kublanov I.V."/>
        </authorList>
    </citation>
    <scope>NUCLEOTIDE SEQUENCE [LARGE SCALE GENOMIC DNA]</scope>
    <source>
        <strain evidence="6 7">AArc-curdl1</strain>
    </source>
</reference>
<dbReference type="InterPro" id="IPR003439">
    <property type="entry name" value="ABC_transporter-like_ATP-bd"/>
</dbReference>
<dbReference type="GO" id="GO:0015833">
    <property type="term" value="P:peptide transport"/>
    <property type="evidence" value="ECO:0007669"/>
    <property type="project" value="InterPro"/>
</dbReference>
<sequence>MTEGLLRRQTGTVRAVDGVSFDVARGESVGLVGESGCGKSTTALSVLRLEEPTGGAVRFDGEDVLNYDDEELRRFRRRAQLVLQDPDSAFNPRQTVGEAIEEPLRIHGLPNPERRRHVVEDTIEHVGLPADAADGYPHEFSGGERQRLALARALVLNPDLLIADEPVSALDGRTKSGVLELLARVQSRFDVAIVLISHDVDLVRRFCDRVAVMYLGRVVERGAVEDVLTNPAHPYTQSLVEAVPSLDPTAVASSPALRTDELPDATDLPDGCRFHPRCPAVIQPEGIDLPHEEWLGVTALRFRLANEWGDEADRRELLENGSTPSRETTDPSFETALRNAFDLPESDSTAESTLETAINALESGSLEAARRQLADGFASPCEEISPAELEVRVDGESATDATTRLVACHHYNDDISSGESSAPAENHSSK</sequence>
<dbReference type="PANTHER" id="PTHR43776">
    <property type="entry name" value="TRANSPORT ATP-BINDING PROTEIN"/>
    <property type="match status" value="1"/>
</dbReference>
<dbReference type="Proteomes" id="UP001321047">
    <property type="component" value="Unassembled WGS sequence"/>
</dbReference>
<evidence type="ECO:0000256" key="3">
    <source>
        <dbReference type="ARBA" id="ARBA00022741"/>
    </source>
</evidence>
<comment type="caution">
    <text evidence="6">The sequence shown here is derived from an EMBL/GenBank/DDBJ whole genome shotgun (WGS) entry which is preliminary data.</text>
</comment>
<keyword evidence="2" id="KW-0813">Transport</keyword>
<evidence type="ECO:0000313" key="7">
    <source>
        <dbReference type="Proteomes" id="UP001321047"/>
    </source>
</evidence>
<dbReference type="InterPro" id="IPR017871">
    <property type="entry name" value="ABC_transporter-like_CS"/>
</dbReference>
<evidence type="ECO:0000256" key="1">
    <source>
        <dbReference type="ARBA" id="ARBA00005417"/>
    </source>
</evidence>
<dbReference type="GO" id="GO:0005524">
    <property type="term" value="F:ATP binding"/>
    <property type="evidence" value="ECO:0007669"/>
    <property type="project" value="UniProtKB-KW"/>
</dbReference>
<feature type="domain" description="ABC transporter" evidence="5">
    <location>
        <begin position="1"/>
        <end position="240"/>
    </location>
</feature>
<dbReference type="InterPro" id="IPR027417">
    <property type="entry name" value="P-loop_NTPase"/>
</dbReference>
<dbReference type="InterPro" id="IPR013563">
    <property type="entry name" value="Oligopep_ABC_C"/>
</dbReference>
<dbReference type="SMART" id="SM00382">
    <property type="entry name" value="AAA"/>
    <property type="match status" value="1"/>
</dbReference>
<evidence type="ECO:0000259" key="5">
    <source>
        <dbReference type="PROSITE" id="PS50893"/>
    </source>
</evidence>
<dbReference type="AlphaFoldDB" id="A0AAP2Z5P0"/>
<gene>
    <name evidence="6" type="ORF">OB919_03955</name>
</gene>
<proteinExistence type="inferred from homology"/>
<dbReference type="PROSITE" id="PS00211">
    <property type="entry name" value="ABC_TRANSPORTER_1"/>
    <property type="match status" value="1"/>
</dbReference>
<dbReference type="InterPro" id="IPR003593">
    <property type="entry name" value="AAA+_ATPase"/>
</dbReference>
<evidence type="ECO:0000256" key="2">
    <source>
        <dbReference type="ARBA" id="ARBA00022448"/>
    </source>
</evidence>
<dbReference type="EMBL" id="JAOPJZ010000002">
    <property type="protein sequence ID" value="MCU4751141.1"/>
    <property type="molecule type" value="Genomic_DNA"/>
</dbReference>
<dbReference type="Gene3D" id="3.40.50.300">
    <property type="entry name" value="P-loop containing nucleotide triphosphate hydrolases"/>
    <property type="match status" value="1"/>
</dbReference>
<dbReference type="FunFam" id="3.40.50.300:FF:000016">
    <property type="entry name" value="Oligopeptide ABC transporter ATP-binding component"/>
    <property type="match status" value="1"/>
</dbReference>
<dbReference type="Pfam" id="PF08352">
    <property type="entry name" value="oligo_HPY"/>
    <property type="match status" value="1"/>
</dbReference>
<comment type="similarity">
    <text evidence="1">Belongs to the ABC transporter superfamily.</text>
</comment>
<dbReference type="SUPFAM" id="SSF52540">
    <property type="entry name" value="P-loop containing nucleoside triphosphate hydrolases"/>
    <property type="match status" value="1"/>
</dbReference>
<keyword evidence="7" id="KW-1185">Reference proteome</keyword>
<dbReference type="CDD" id="cd03257">
    <property type="entry name" value="ABC_NikE_OppD_transporters"/>
    <property type="match status" value="1"/>
</dbReference>
<dbReference type="GO" id="GO:0016887">
    <property type="term" value="F:ATP hydrolysis activity"/>
    <property type="evidence" value="ECO:0007669"/>
    <property type="project" value="InterPro"/>
</dbReference>
<dbReference type="Pfam" id="PF00005">
    <property type="entry name" value="ABC_tran"/>
    <property type="match status" value="1"/>
</dbReference>
<accession>A0AAP2Z5P0</accession>
<dbReference type="NCBIfam" id="TIGR01727">
    <property type="entry name" value="oligo_HPY"/>
    <property type="match status" value="1"/>
</dbReference>
<name>A0AAP2Z5P0_9EURY</name>
<dbReference type="GO" id="GO:0055085">
    <property type="term" value="P:transmembrane transport"/>
    <property type="evidence" value="ECO:0007669"/>
    <property type="project" value="UniProtKB-ARBA"/>
</dbReference>
<organism evidence="6 7">
    <name type="scientific">Natronosalvus hydrolyticus</name>
    <dbReference type="NCBI Taxonomy" id="2979988"/>
    <lineage>
        <taxon>Archaea</taxon>
        <taxon>Methanobacteriati</taxon>
        <taxon>Methanobacteriota</taxon>
        <taxon>Stenosarchaea group</taxon>
        <taxon>Halobacteria</taxon>
        <taxon>Halobacteriales</taxon>
        <taxon>Natrialbaceae</taxon>
        <taxon>Natronosalvus</taxon>
    </lineage>
</organism>
<protein>
    <submittedName>
        <fullName evidence="6">ATP-binding cassette domain-containing protein</fullName>
    </submittedName>
</protein>
<dbReference type="InterPro" id="IPR050319">
    <property type="entry name" value="ABC_transp_ATP-bind"/>
</dbReference>
<dbReference type="PANTHER" id="PTHR43776:SF7">
    <property type="entry name" value="D,D-DIPEPTIDE TRANSPORT ATP-BINDING PROTEIN DDPF-RELATED"/>
    <property type="match status" value="1"/>
</dbReference>
<dbReference type="PROSITE" id="PS50893">
    <property type="entry name" value="ABC_TRANSPORTER_2"/>
    <property type="match status" value="1"/>
</dbReference>
<keyword evidence="4 6" id="KW-0067">ATP-binding</keyword>
<evidence type="ECO:0000313" key="6">
    <source>
        <dbReference type="EMBL" id="MCU4751141.1"/>
    </source>
</evidence>